<proteinExistence type="predicted"/>
<evidence type="ECO:0000256" key="3">
    <source>
        <dbReference type="ARBA" id="ARBA00022729"/>
    </source>
</evidence>
<dbReference type="SUPFAM" id="SSF69318">
    <property type="entry name" value="Integrin alpha N-terminal domain"/>
    <property type="match status" value="1"/>
</dbReference>
<evidence type="ECO:0000313" key="8">
    <source>
        <dbReference type="EMBL" id="OEO31863.1"/>
    </source>
</evidence>
<dbReference type="InterPro" id="IPR056823">
    <property type="entry name" value="TEN-like_YD-shell"/>
</dbReference>
<dbReference type="PANTHER" id="PTHR32305">
    <property type="match status" value="1"/>
</dbReference>
<dbReference type="GO" id="GO:0005737">
    <property type="term" value="C:cytoplasm"/>
    <property type="evidence" value="ECO:0007669"/>
    <property type="project" value="InterPro"/>
</dbReference>
<keyword evidence="5" id="KW-0843">Virulence</keyword>
<evidence type="ECO:0000313" key="9">
    <source>
        <dbReference type="Proteomes" id="UP000095463"/>
    </source>
</evidence>
<comment type="caution">
    <text evidence="8">The sequence shown here is derived from an EMBL/GenBank/DDBJ whole genome shotgun (WGS) entry which is preliminary data.</text>
</comment>
<reference evidence="8 9" key="1">
    <citation type="journal article" date="2015" name="Genome Announc.">
        <title>Genome Assemblies of Three Soil-Associated Devosia species: D. insulae, D. limi, and D. soli.</title>
        <authorList>
            <person name="Hassan Y.I."/>
            <person name="Lepp D."/>
            <person name="Zhou T."/>
        </authorList>
    </citation>
    <scope>NUCLEOTIDE SEQUENCE [LARGE SCALE GENOMIC DNA]</scope>
    <source>
        <strain evidence="8 9">DS-56</strain>
    </source>
</reference>
<sequence length="1927" mass="205914">MESSGEGAANVSPYDVNNAGSGLMSLMSGGDEPKSAKFEPPETPYNGAFTRSLPVEVPPFFEITPRIALNYNSGDNRQHARDGFSILGVGWTMSGGGLIERKSSRGGLPRFDLTDAFELDGNTLMDCVVEGVTRQTPSCSAGGTHTGRYETYERIKRNTTLNSWEVTARDGTVSTYKALASFAPSGTEDTRLRNDYRWLLQSVTDTDGNTVTYSYDCAALPTCYVSTIGYGTSSIQFYWETRTDTFTYATGISLGNATKRLKTIAVRTGTSLIRAYAIGYTYSPDTKRSLLSSFKQHGSDATVAGTGVITGGTSLPADSFTYWDMTSRRMGTIISDLVTANTAAETTPTTTATEPSTATGGTHLGDFDRNGKVDFVGLGNCSITIGLNTSTPAIATPINLNGLGGVLGDCSTTAGWKTGDFNGDGRTDILAIGRVEGPMPGAPYKAQLASAGYGWNSRFAAVLYMNGSTVASASVSGLFTSPVTGDPLVGDFSGDGLDDFALAGSMFLSNGSGYTKETWANLATGQVADLNGDGLADILVRSGTNGSSSTIRLSTGTGFEIVSAASAITSYSTFLFGDWNGDGYLDLGGIVGSRLQRHDNTGSSFVGGQWSDRYIPSGNTFPLDFNADGLFDIGIPGSQGIDIYLQSMAWADHYLANSASSAADYNGDGRADAWGPNESSGRTNFKDSVVPDLLKRHTLASGGTVDVEFLPSTYWTNGYLPMVVQAVSKVTTADGRGNSSKTKYAYEGGAYDPFERKFLGFAKVTAELACETGEATCPWVHAWYRQEAVAAGSLSKLEVYAPNGQIQKKLENGYVVNQASAPFTAHKTSEQVTDYLVGGNAVTRKEWTYDGYANLLEEKDLGVTGSTVDDLITQSDYELNLTAYIVGKPVQVALRNAANTLLQMTQFRYDGAASTTIPPSKGHATTTRKWLASESRWVATTAEFDSVGNQTAEIDPLGNRTGRIYDATQQYVVEERNPLWFDGDLRQKTLTGWHALCGAPSSSTDRNGLVTTYQYDALCRETRIDYPSADYLTTAYLNIGTPTTQYVETTRSPADGVNPIWSRTYLDGLGRTYKTTGIGATAAAQPVVTETKYSKRGPANQQSLPYFQGGTVQWTTTKYDVLGRPTLITLPDTKTIATAYEAPLSVPGALTVKTTDPLSRISRITTDARGNHLARIGYLGATAVTTSFSYDPLGNLVSVIDPMGNSWSNSYDSLGRRTSSTDPDLGTWSYGYDDGGRLLSQLDAKSQQTAFSYERLGRVLTKTSGVGLPDEEIVTNTYDEARVGFFNVGQLTTAANDNASVASDYDVGGRLAKEVRTVDTVAYTATTSYDAGGRVTAKTFANGSGSGAYGYNAAGQQITLAGAIIGTTYNAEGAVLTISYANDVTTTYTYSPTRSWLNTVSTVKGATTIQSYTYTRDFAGRITGIDGNRTDEDWTYGYDNLDHLLNAANTGTPALSQSFTYDLGGKLTSNSSVGTYAYPTQGSSAFQPHAVSTAGNWSFAYDLNGNQTSRLTSGVTDRTIAYDNDNRPTSVILGSATVTYLYGPDGERLKKQAASGTTLYLGPDTEIDPAGGHTNYLNTDVKRVGGVINVLHRDHLTSVRRVTDASGALTRASVYQPYGVQTETVLAPLSPSEPKGWIGERTDPETGLTYLHARYYDASLGRFLSPDWWDPSDPGVGTDRYGYSAGDPVNKSDPNGHDSLWCTTGTGAIPCSSIHPWLDPTLDFVNAPINGAVNIMAGPGEAIAPYQDLIDGVALSSGGLGSIAGRSAEYAVAFSRAVKAARMANIEARLLAGDLSDYIGRAFHNADAPYAVLGRYIENSSSSYEKVARSRGAAYFQLSDADWNRLNSIVTPTGTMATDLNMRFMKEVIIKEMKAVYLTSDPYGTLGKSYAKELAALREAGYKFKNTSDGWVAVPTGRTCSLLQEGC</sequence>
<dbReference type="Pfam" id="PF05593">
    <property type="entry name" value="RHS_repeat"/>
    <property type="match status" value="1"/>
</dbReference>
<dbReference type="Proteomes" id="UP000095463">
    <property type="component" value="Unassembled WGS sequence"/>
</dbReference>
<dbReference type="Pfam" id="PF12256">
    <property type="entry name" value="TcdB_toxin_midN"/>
    <property type="match status" value="1"/>
</dbReference>
<accession>A0A1E5XTD6</accession>
<dbReference type="PANTHER" id="PTHR32305:SF17">
    <property type="entry name" value="TRNA NUCLEASE WAPA"/>
    <property type="match status" value="1"/>
</dbReference>
<evidence type="ECO:0000256" key="1">
    <source>
        <dbReference type="ARBA" id="ARBA00004613"/>
    </source>
</evidence>
<dbReference type="InterPro" id="IPR050708">
    <property type="entry name" value="T6SS_VgrG/RHS"/>
</dbReference>
<dbReference type="Pfam" id="PF13517">
    <property type="entry name" value="FG-GAP_3"/>
    <property type="match status" value="1"/>
</dbReference>
<dbReference type="Gene3D" id="2.180.10.10">
    <property type="entry name" value="RHS repeat-associated core"/>
    <property type="match status" value="2"/>
</dbReference>
<evidence type="ECO:0000259" key="7">
    <source>
        <dbReference type="Pfam" id="PF25023"/>
    </source>
</evidence>
<keyword evidence="3" id="KW-0732">Signal</keyword>
<comment type="subcellular location">
    <subcellularLocation>
        <location evidence="1">Secreted</location>
    </subcellularLocation>
</comment>
<dbReference type="InterPro" id="IPR028994">
    <property type="entry name" value="Integrin_alpha_N"/>
</dbReference>
<dbReference type="NCBIfam" id="TIGR01643">
    <property type="entry name" value="YD_repeat_2x"/>
    <property type="match status" value="1"/>
</dbReference>
<protein>
    <submittedName>
        <fullName evidence="8">Uncharacterized protein</fullName>
    </submittedName>
</protein>
<dbReference type="InterPro" id="IPR006530">
    <property type="entry name" value="YD"/>
</dbReference>
<dbReference type="EMBL" id="LAJE02000118">
    <property type="protein sequence ID" value="OEO31863.1"/>
    <property type="molecule type" value="Genomic_DNA"/>
</dbReference>
<evidence type="ECO:0000256" key="5">
    <source>
        <dbReference type="ARBA" id="ARBA00023026"/>
    </source>
</evidence>
<name>A0A1E5XTD6_9HYPH</name>
<keyword evidence="4" id="KW-0677">Repeat</keyword>
<feature type="domain" description="Insecticide toxin TcdB middle/N-terminal" evidence="6">
    <location>
        <begin position="649"/>
        <end position="775"/>
    </location>
</feature>
<dbReference type="InterPro" id="IPR022045">
    <property type="entry name" value="TcdB_toxin_mid/N"/>
</dbReference>
<evidence type="ECO:0000259" key="6">
    <source>
        <dbReference type="Pfam" id="PF12256"/>
    </source>
</evidence>
<keyword evidence="2" id="KW-0964">Secreted</keyword>
<feature type="domain" description="Teneurin-like YD-shell" evidence="7">
    <location>
        <begin position="1594"/>
        <end position="1671"/>
    </location>
</feature>
<dbReference type="GO" id="GO:0005576">
    <property type="term" value="C:extracellular region"/>
    <property type="evidence" value="ECO:0007669"/>
    <property type="project" value="UniProtKB-SubCell"/>
</dbReference>
<dbReference type="NCBIfam" id="TIGR03696">
    <property type="entry name" value="Rhs_assc_core"/>
    <property type="match status" value="1"/>
</dbReference>
<keyword evidence="9" id="KW-1185">Reference proteome</keyword>
<dbReference type="InterPro" id="IPR022385">
    <property type="entry name" value="Rhs_assc_core"/>
</dbReference>
<dbReference type="Pfam" id="PF03534">
    <property type="entry name" value="SpvB"/>
    <property type="match status" value="1"/>
</dbReference>
<evidence type="ECO:0000256" key="4">
    <source>
        <dbReference type="ARBA" id="ARBA00022737"/>
    </source>
</evidence>
<evidence type="ECO:0000256" key="2">
    <source>
        <dbReference type="ARBA" id="ARBA00022525"/>
    </source>
</evidence>
<dbReference type="InterPro" id="IPR013517">
    <property type="entry name" value="FG-GAP"/>
</dbReference>
<dbReference type="Pfam" id="PF25023">
    <property type="entry name" value="TEN_YD-shell"/>
    <property type="match status" value="1"/>
</dbReference>
<organism evidence="8 9">
    <name type="scientific">Devosia insulae DS-56</name>
    <dbReference type="NCBI Taxonomy" id="1116389"/>
    <lineage>
        <taxon>Bacteria</taxon>
        <taxon>Pseudomonadati</taxon>
        <taxon>Pseudomonadota</taxon>
        <taxon>Alphaproteobacteria</taxon>
        <taxon>Hyphomicrobiales</taxon>
        <taxon>Devosiaceae</taxon>
        <taxon>Devosia</taxon>
    </lineage>
</organism>
<dbReference type="InterPro" id="IPR003284">
    <property type="entry name" value="Sal_SpvB"/>
</dbReference>
<dbReference type="InterPro" id="IPR031325">
    <property type="entry name" value="RHS_repeat"/>
</dbReference>
<gene>
    <name evidence="8" type="ORF">VW23_014395</name>
</gene>